<dbReference type="SUPFAM" id="SSF56112">
    <property type="entry name" value="Protein kinase-like (PK-like)"/>
    <property type="match status" value="1"/>
</dbReference>
<evidence type="ECO:0000313" key="3">
    <source>
        <dbReference type="Proteomes" id="UP000249417"/>
    </source>
</evidence>
<evidence type="ECO:0000313" key="2">
    <source>
        <dbReference type="EMBL" id="PZQ48909.1"/>
    </source>
</evidence>
<gene>
    <name evidence="2" type="ORF">DI551_00845</name>
</gene>
<feature type="domain" description="Aminoglycoside phosphotransferase" evidence="1">
    <location>
        <begin position="36"/>
        <end position="269"/>
    </location>
</feature>
<keyword evidence="2" id="KW-0808">Transferase</keyword>
<dbReference type="Pfam" id="PF01636">
    <property type="entry name" value="APH"/>
    <property type="match status" value="1"/>
</dbReference>
<accession>A0A2W5N9F0</accession>
<dbReference type="Proteomes" id="UP000249417">
    <property type="component" value="Unassembled WGS sequence"/>
</dbReference>
<dbReference type="Gene3D" id="3.90.1200.10">
    <property type="match status" value="1"/>
</dbReference>
<dbReference type="AlphaFoldDB" id="A0A2W5N9F0"/>
<dbReference type="InterPro" id="IPR002575">
    <property type="entry name" value="Aminoglycoside_PTrfase"/>
</dbReference>
<proteinExistence type="predicted"/>
<sequence length="357" mass="40520">MRQIILQSVVPKEYFQEHEAQRDAFLRAHVGSDYKIKPQGEDWASRRYFRVIGTDGKSRILMETVPDHIPTATMGHKLSSFIQVDGLLRDHGIHAPEILASNEREGFVLLEDFGDLSLHAAIEQGGDQMLLYGTATDILISMRKNIPDCNTLNLPKYKDSFIRKGRQRVVDWYIPVTRREKNSDDLLGGYLAAWDDVAHTLPPPPIGFIHGDYHAQNLMVLPDGTCGLLDFQDAMWGPLPYDLANILESIRLDVPADVHETMMKRYGADDVFRAWFRVMATQFHCRIIGQVLRLAIVSGKTDLLRFMPRIQNYIVQGLKDPVLKPLADWFKAEKVDLSANDGFDPAIAKSFIRSDAF</sequence>
<organism evidence="2 3">
    <name type="scientific">Micavibrio aeruginosavorus</name>
    <dbReference type="NCBI Taxonomy" id="349221"/>
    <lineage>
        <taxon>Bacteria</taxon>
        <taxon>Pseudomonadati</taxon>
        <taxon>Bdellovibrionota</taxon>
        <taxon>Bdellovibrionia</taxon>
        <taxon>Bdellovibrionales</taxon>
        <taxon>Pseudobdellovibrionaceae</taxon>
        <taxon>Micavibrio</taxon>
    </lineage>
</organism>
<name>A0A2W5N9F0_9BACT</name>
<evidence type="ECO:0000259" key="1">
    <source>
        <dbReference type="Pfam" id="PF01636"/>
    </source>
</evidence>
<protein>
    <submittedName>
        <fullName evidence="2">Phosphotransferase</fullName>
    </submittedName>
</protein>
<reference evidence="2 3" key="1">
    <citation type="submission" date="2017-08" db="EMBL/GenBank/DDBJ databases">
        <title>Infants hospitalized years apart are colonized by the same room-sourced microbial strains.</title>
        <authorList>
            <person name="Brooks B."/>
            <person name="Olm M.R."/>
            <person name="Firek B.A."/>
            <person name="Baker R."/>
            <person name="Thomas B.C."/>
            <person name="Morowitz M.J."/>
            <person name="Banfield J.F."/>
        </authorList>
    </citation>
    <scope>NUCLEOTIDE SEQUENCE [LARGE SCALE GENOMIC DNA]</scope>
    <source>
        <strain evidence="2">S2_005_002_R2_29</strain>
    </source>
</reference>
<comment type="caution">
    <text evidence="2">The sequence shown here is derived from an EMBL/GenBank/DDBJ whole genome shotgun (WGS) entry which is preliminary data.</text>
</comment>
<dbReference type="Gene3D" id="3.30.200.20">
    <property type="entry name" value="Phosphorylase Kinase, domain 1"/>
    <property type="match status" value="1"/>
</dbReference>
<dbReference type="InterPro" id="IPR011009">
    <property type="entry name" value="Kinase-like_dom_sf"/>
</dbReference>
<dbReference type="GO" id="GO:0016740">
    <property type="term" value="F:transferase activity"/>
    <property type="evidence" value="ECO:0007669"/>
    <property type="project" value="UniProtKB-KW"/>
</dbReference>
<dbReference type="EMBL" id="QFQB01000002">
    <property type="protein sequence ID" value="PZQ48909.1"/>
    <property type="molecule type" value="Genomic_DNA"/>
</dbReference>